<evidence type="ECO:0000313" key="2">
    <source>
        <dbReference type="Proteomes" id="UP000192578"/>
    </source>
</evidence>
<comment type="caution">
    <text evidence="1">The sequence shown here is derived from an EMBL/GenBank/DDBJ whole genome shotgun (WGS) entry which is preliminary data.</text>
</comment>
<name>A0A1W0WNN2_HYPEX</name>
<protein>
    <submittedName>
        <fullName evidence="1">Uncharacterized protein</fullName>
    </submittedName>
</protein>
<dbReference type="AlphaFoldDB" id="A0A1W0WNN2"/>
<accession>A0A1W0WNN2</accession>
<keyword evidence="2" id="KW-1185">Reference proteome</keyword>
<proteinExistence type="predicted"/>
<reference evidence="2" key="1">
    <citation type="submission" date="2017-01" db="EMBL/GenBank/DDBJ databases">
        <title>Comparative genomics of anhydrobiosis in the tardigrade Hypsibius dujardini.</title>
        <authorList>
            <person name="Yoshida Y."/>
            <person name="Koutsovoulos G."/>
            <person name="Laetsch D."/>
            <person name="Stevens L."/>
            <person name="Kumar S."/>
            <person name="Horikawa D."/>
            <person name="Ishino K."/>
            <person name="Komine S."/>
            <person name="Tomita M."/>
            <person name="Blaxter M."/>
            <person name="Arakawa K."/>
        </authorList>
    </citation>
    <scope>NUCLEOTIDE SEQUENCE [LARGE SCALE GENOMIC DNA]</scope>
    <source>
        <strain evidence="2">Z151</strain>
    </source>
</reference>
<evidence type="ECO:0000313" key="1">
    <source>
        <dbReference type="EMBL" id="OQV16782.1"/>
    </source>
</evidence>
<dbReference type="Proteomes" id="UP000192578">
    <property type="component" value="Unassembled WGS sequence"/>
</dbReference>
<gene>
    <name evidence="1" type="ORF">BV898_09138</name>
</gene>
<dbReference type="EMBL" id="MTYJ01000070">
    <property type="protein sequence ID" value="OQV16782.1"/>
    <property type="molecule type" value="Genomic_DNA"/>
</dbReference>
<organism evidence="1 2">
    <name type="scientific">Hypsibius exemplaris</name>
    <name type="common">Freshwater tardigrade</name>
    <dbReference type="NCBI Taxonomy" id="2072580"/>
    <lineage>
        <taxon>Eukaryota</taxon>
        <taxon>Metazoa</taxon>
        <taxon>Ecdysozoa</taxon>
        <taxon>Tardigrada</taxon>
        <taxon>Eutardigrada</taxon>
        <taxon>Parachela</taxon>
        <taxon>Hypsibioidea</taxon>
        <taxon>Hypsibiidae</taxon>
        <taxon>Hypsibius</taxon>
    </lineage>
</organism>
<sequence length="212" mass="23301">MGSPSEQNRQQDLAYGTTSACFGNTTHRGMLLYQRDKSSAVLFKCPSYTLYRPFTYLTVSEVPPLELPVRLATTVRPSVRLSVRTSVRPSNSASPIVGSPTSRSVRLSNTLYRPSIYLTVSALPSFQLSVYSRSTHRSQDIHHSNLTSVSQISTVHLPPHLESTFCPTTRPSPNWRPTVHLFVSTVPSTVSPAFPDNGSSLSLASQPSPRLL</sequence>